<proteinExistence type="predicted"/>
<evidence type="ECO:0000256" key="1">
    <source>
        <dbReference type="SAM" id="MobiDB-lite"/>
    </source>
</evidence>
<dbReference type="Pfam" id="PF11154">
    <property type="entry name" value="DUF2934"/>
    <property type="match status" value="1"/>
</dbReference>
<dbReference type="EMBL" id="JBHUEQ010000026">
    <property type="protein sequence ID" value="MFD1746788.1"/>
    <property type="molecule type" value="Genomic_DNA"/>
</dbReference>
<evidence type="ECO:0000313" key="3">
    <source>
        <dbReference type="Proteomes" id="UP001597322"/>
    </source>
</evidence>
<name>A0ABW4M874_9HYPH</name>
<keyword evidence="3" id="KW-1185">Reference proteome</keyword>
<dbReference type="RefSeq" id="WP_377403027.1">
    <property type="nucleotide sequence ID" value="NZ_JBHUEQ010000026.1"/>
</dbReference>
<organism evidence="2 3">
    <name type="scientific">Rhizobium helianthi</name>
    <dbReference type="NCBI Taxonomy" id="1132695"/>
    <lineage>
        <taxon>Bacteria</taxon>
        <taxon>Pseudomonadati</taxon>
        <taxon>Pseudomonadota</taxon>
        <taxon>Alphaproteobacteria</taxon>
        <taxon>Hyphomicrobiales</taxon>
        <taxon>Rhizobiaceae</taxon>
        <taxon>Rhizobium/Agrobacterium group</taxon>
        <taxon>Rhizobium</taxon>
    </lineage>
</organism>
<protein>
    <submittedName>
        <fullName evidence="2">DUF2934 domain-containing protein</fullName>
    </submittedName>
</protein>
<comment type="caution">
    <text evidence="2">The sequence shown here is derived from an EMBL/GenBank/DDBJ whole genome shotgun (WGS) entry which is preliminary data.</text>
</comment>
<feature type="region of interest" description="Disordered" evidence="1">
    <location>
        <begin position="19"/>
        <end position="105"/>
    </location>
</feature>
<feature type="compositionally biased region" description="Basic residues" evidence="1">
    <location>
        <begin position="96"/>
        <end position="105"/>
    </location>
</feature>
<evidence type="ECO:0000313" key="2">
    <source>
        <dbReference type="EMBL" id="MFD1746788.1"/>
    </source>
</evidence>
<dbReference type="Proteomes" id="UP001597322">
    <property type="component" value="Unassembled WGS sequence"/>
</dbReference>
<sequence>MADSEDWIKHRAYELWEAEGRPHGKHDEHWKQATAEFHAKHNGKSPAAGLKAQTKRKAPAKAEPAASDPSIQTSAKSRKPKAPPTPVAPVADPSPKRRTRKATTA</sequence>
<accession>A0ABW4M874</accession>
<reference evidence="3" key="1">
    <citation type="journal article" date="2019" name="Int. J. Syst. Evol. Microbiol.">
        <title>The Global Catalogue of Microorganisms (GCM) 10K type strain sequencing project: providing services to taxonomists for standard genome sequencing and annotation.</title>
        <authorList>
            <consortium name="The Broad Institute Genomics Platform"/>
            <consortium name="The Broad Institute Genome Sequencing Center for Infectious Disease"/>
            <person name="Wu L."/>
            <person name="Ma J."/>
        </authorList>
    </citation>
    <scope>NUCLEOTIDE SEQUENCE [LARGE SCALE GENOMIC DNA]</scope>
    <source>
        <strain evidence="3">CG52</strain>
    </source>
</reference>
<feature type="compositionally biased region" description="Basic and acidic residues" evidence="1">
    <location>
        <begin position="19"/>
        <end position="31"/>
    </location>
</feature>
<gene>
    <name evidence="2" type="ORF">ACFSE1_15035</name>
</gene>
<dbReference type="InterPro" id="IPR021327">
    <property type="entry name" value="DUF2934"/>
</dbReference>